<dbReference type="RefSeq" id="WP_319945279.1">
    <property type="nucleotide sequence ID" value="NZ_WEGK01000010.1"/>
</dbReference>
<keyword evidence="2" id="KW-1185">Reference proteome</keyword>
<comment type="caution">
    <text evidence="1">The sequence shown here is derived from an EMBL/GenBank/DDBJ whole genome shotgun (WGS) entry which is preliminary data.</text>
</comment>
<gene>
    <name evidence="1" type="ORF">NRB20_46180</name>
</gene>
<name>A0A7K0D6W9_9NOCA</name>
<dbReference type="EMBL" id="WEGK01000010">
    <property type="protein sequence ID" value="MQY21506.1"/>
    <property type="molecule type" value="Genomic_DNA"/>
</dbReference>
<evidence type="ECO:0000313" key="1">
    <source>
        <dbReference type="EMBL" id="MQY21506.1"/>
    </source>
</evidence>
<protein>
    <recommendedName>
        <fullName evidence="3">AAA+ ATPase domain-containing protein</fullName>
    </recommendedName>
</protein>
<dbReference type="Gene3D" id="3.40.50.300">
    <property type="entry name" value="P-loop containing nucleotide triphosphate hydrolases"/>
    <property type="match status" value="1"/>
</dbReference>
<evidence type="ECO:0008006" key="3">
    <source>
        <dbReference type="Google" id="ProtNLM"/>
    </source>
</evidence>
<dbReference type="InterPro" id="IPR027417">
    <property type="entry name" value="P-loop_NTPase"/>
</dbReference>
<sequence length="527" mass="58604">MRYFNTAGPCDPDLHYMLPAQERLPGSRMYIEHGSYFVVHAPRQSGKTTVLLGLARELTAEGRFLALPISCETAEPFGDDFVGVEEVLLSELRFTAELLELPSELLPPQPWPDAAPGTRLKAGLAAWAKQCPRPLVVLFDEIDALQGEGLRSVLRQLRAGFTQNRQMFAHSVVLCGLRDVRDYKAASGGDPTRLGTSSPFNVKVKSIRIGDFAKADVAELYRQHTAETGQEFDDKAIDLAFYYTQGQPWLVNALAWEIVGFDGMGVREKITIDHVEEAKGRLIRARATHLDSLIDKLNQPRVQRVIEPIIAGAEPSGDITLDDDLGYVRDLGLIAQGNELRFANPIYQEVIVRVLGGRTETVITATPASFRFSDGRIDFPRLLREFAAFWVQHGDVLAARDNYHEAAAQLVLMAYLHRIVNGAGYIDREVGVGRGRIDLLVRQPFRDADGERHEQREALELKVRTGNRADPLPDGLVQLDGYLDRLGMDTGTLVVFDRRPVAKPIAERTEFSSARTPSGRQVTVLRA</sequence>
<reference evidence="1 2" key="1">
    <citation type="submission" date="2019-10" db="EMBL/GenBank/DDBJ databases">
        <title>Nocardia macrotermitis sp. nov. and Nocardia aurantia sp. nov., isolated from the gut of fungus growing-termite Macrotermes natalensis.</title>
        <authorList>
            <person name="Benndorf R."/>
            <person name="Schwitalla J."/>
            <person name="Martin K."/>
            <person name="De Beer W."/>
            <person name="Kaster A.-K."/>
            <person name="Vollmers J."/>
            <person name="Poulsen M."/>
            <person name="Beemelmanns C."/>
        </authorList>
    </citation>
    <scope>NUCLEOTIDE SEQUENCE [LARGE SCALE GENOMIC DNA]</scope>
    <source>
        <strain evidence="1 2">RB20</strain>
    </source>
</reference>
<evidence type="ECO:0000313" key="2">
    <source>
        <dbReference type="Proteomes" id="UP000438448"/>
    </source>
</evidence>
<dbReference type="AlphaFoldDB" id="A0A7K0D6W9"/>
<organism evidence="1 2">
    <name type="scientific">Nocardia macrotermitis</name>
    <dbReference type="NCBI Taxonomy" id="2585198"/>
    <lineage>
        <taxon>Bacteria</taxon>
        <taxon>Bacillati</taxon>
        <taxon>Actinomycetota</taxon>
        <taxon>Actinomycetes</taxon>
        <taxon>Mycobacteriales</taxon>
        <taxon>Nocardiaceae</taxon>
        <taxon>Nocardia</taxon>
    </lineage>
</organism>
<proteinExistence type="predicted"/>
<dbReference type="SUPFAM" id="SSF52540">
    <property type="entry name" value="P-loop containing nucleoside triphosphate hydrolases"/>
    <property type="match status" value="1"/>
</dbReference>
<dbReference type="Proteomes" id="UP000438448">
    <property type="component" value="Unassembled WGS sequence"/>
</dbReference>
<accession>A0A7K0D6W9</accession>